<dbReference type="Gramene" id="OB0235G10030.1">
    <property type="protein sequence ID" value="OB0235G10030.1"/>
    <property type="gene ID" value="OB0235G10030"/>
</dbReference>
<organism evidence="2">
    <name type="scientific">Oryza brachyantha</name>
    <name type="common">malo sina</name>
    <dbReference type="NCBI Taxonomy" id="4533"/>
    <lineage>
        <taxon>Eukaryota</taxon>
        <taxon>Viridiplantae</taxon>
        <taxon>Streptophyta</taxon>
        <taxon>Embryophyta</taxon>
        <taxon>Tracheophyta</taxon>
        <taxon>Spermatophyta</taxon>
        <taxon>Magnoliopsida</taxon>
        <taxon>Liliopsida</taxon>
        <taxon>Poales</taxon>
        <taxon>Poaceae</taxon>
        <taxon>BOP clade</taxon>
        <taxon>Oryzoideae</taxon>
        <taxon>Oryzeae</taxon>
        <taxon>Oryzinae</taxon>
        <taxon>Oryza</taxon>
    </lineage>
</organism>
<dbReference type="AlphaFoldDB" id="J3L8J5"/>
<evidence type="ECO:0000313" key="3">
    <source>
        <dbReference type="Proteomes" id="UP000006038"/>
    </source>
</evidence>
<protein>
    <submittedName>
        <fullName evidence="2">Uncharacterized protein</fullName>
    </submittedName>
</protein>
<sequence>MDFVVDYRVATGDRVVEAGLRLVADGEDTATTTLEDEAPAVAPGEEVGARLVGATESGAKAATRRSGQRRRHRSRRFPERRWGASVAAAPGAETGTSRWWRPERRLV</sequence>
<keyword evidence="3" id="KW-1185">Reference proteome</keyword>
<dbReference type="Proteomes" id="UP000006038">
    <property type="component" value="Unassembled WGS sequence"/>
</dbReference>
<feature type="compositionally biased region" description="Basic residues" evidence="1">
    <location>
        <begin position="62"/>
        <end position="75"/>
    </location>
</feature>
<dbReference type="HOGENOM" id="CLU_2214023_0_0_1"/>
<feature type="region of interest" description="Disordered" evidence="1">
    <location>
        <begin position="51"/>
        <end position="107"/>
    </location>
</feature>
<dbReference type="EnsemblPlants" id="OB0235G10030.1">
    <property type="protein sequence ID" value="OB0235G10030.1"/>
    <property type="gene ID" value="OB0235G10030"/>
</dbReference>
<evidence type="ECO:0000313" key="2">
    <source>
        <dbReference type="EnsemblPlants" id="OB0235G10030.1"/>
    </source>
</evidence>
<name>J3L8J5_ORYBR</name>
<reference evidence="2" key="1">
    <citation type="submission" date="2015-06" db="UniProtKB">
        <authorList>
            <consortium name="EnsemblPlants"/>
        </authorList>
    </citation>
    <scope>IDENTIFICATION</scope>
</reference>
<proteinExistence type="predicted"/>
<accession>J3L8J5</accession>
<evidence type="ECO:0000256" key="1">
    <source>
        <dbReference type="SAM" id="MobiDB-lite"/>
    </source>
</evidence>